<evidence type="ECO:0000256" key="1">
    <source>
        <dbReference type="ARBA" id="ARBA00007274"/>
    </source>
</evidence>
<comment type="similarity">
    <text evidence="1">Belongs to the transferase hexapeptide repeat family.</text>
</comment>
<dbReference type="EMBL" id="AP021876">
    <property type="protein sequence ID" value="BBO81293.1"/>
    <property type="molecule type" value="Genomic_DNA"/>
</dbReference>
<name>A0A5K7ZRE0_9BACT</name>
<sequence length="196" mass="21594">MPKLFNIGYYDENELRNEGFKFIGKNVKIAKNCTIVGCENISIGNNVRIDAYTTITAIGNGFVNIGSYVHIGTCVLLIGGSGIIIEDFCNISHGTKIYSKADDLSGEYLVNPLVPEKYTNVVSGCVTLKRYCMVATLCVILPNVTIQEGTVLGALSLLTRSLPEWSIFVGNPARKIRKRSKKLIELEKELLKDNTK</sequence>
<dbReference type="GO" id="GO:0016746">
    <property type="term" value="F:acyltransferase activity"/>
    <property type="evidence" value="ECO:0007669"/>
    <property type="project" value="UniProtKB-KW"/>
</dbReference>
<accession>A0A5K7ZRE0</accession>
<dbReference type="Gene3D" id="2.160.10.10">
    <property type="entry name" value="Hexapeptide repeat proteins"/>
    <property type="match status" value="1"/>
</dbReference>
<protein>
    <submittedName>
        <fullName evidence="4">Acetyltransferase</fullName>
    </submittedName>
</protein>
<keyword evidence="3" id="KW-0012">Acyltransferase</keyword>
<evidence type="ECO:0000313" key="4">
    <source>
        <dbReference type="EMBL" id="BBO81293.1"/>
    </source>
</evidence>
<evidence type="ECO:0000256" key="2">
    <source>
        <dbReference type="ARBA" id="ARBA00022679"/>
    </source>
</evidence>
<dbReference type="PANTHER" id="PTHR43300:SF12">
    <property type="entry name" value="CHLORAMPHENICOL ACETYLTRANSFERASE"/>
    <property type="match status" value="1"/>
</dbReference>
<dbReference type="SUPFAM" id="SSF51161">
    <property type="entry name" value="Trimeric LpxA-like enzymes"/>
    <property type="match status" value="1"/>
</dbReference>
<gene>
    <name evidence="4" type="ORF">DSCO28_18590</name>
</gene>
<proteinExistence type="inferred from homology"/>
<organism evidence="4 5">
    <name type="scientific">Desulfosarcina ovata subsp. sediminis</name>
    <dbReference type="NCBI Taxonomy" id="885957"/>
    <lineage>
        <taxon>Bacteria</taxon>
        <taxon>Pseudomonadati</taxon>
        <taxon>Thermodesulfobacteriota</taxon>
        <taxon>Desulfobacteria</taxon>
        <taxon>Desulfobacterales</taxon>
        <taxon>Desulfosarcinaceae</taxon>
        <taxon>Desulfosarcina</taxon>
    </lineage>
</organism>
<evidence type="ECO:0000256" key="3">
    <source>
        <dbReference type="ARBA" id="ARBA00023315"/>
    </source>
</evidence>
<reference evidence="4 5" key="1">
    <citation type="submission" date="2019-11" db="EMBL/GenBank/DDBJ databases">
        <title>Comparative genomics of hydrocarbon-degrading Desulfosarcina strains.</title>
        <authorList>
            <person name="Watanabe M."/>
            <person name="Kojima H."/>
            <person name="Fukui M."/>
        </authorList>
    </citation>
    <scope>NUCLEOTIDE SEQUENCE [LARGE SCALE GENOMIC DNA]</scope>
    <source>
        <strain evidence="4 5">28bB2T</strain>
    </source>
</reference>
<evidence type="ECO:0000313" key="5">
    <source>
        <dbReference type="Proteomes" id="UP000425960"/>
    </source>
</evidence>
<keyword evidence="2 4" id="KW-0808">Transferase</keyword>
<dbReference type="Proteomes" id="UP000425960">
    <property type="component" value="Chromosome"/>
</dbReference>
<dbReference type="CDD" id="cd04647">
    <property type="entry name" value="LbH_MAT_like"/>
    <property type="match status" value="1"/>
</dbReference>
<dbReference type="PANTHER" id="PTHR43300">
    <property type="entry name" value="ACETYLTRANSFERASE"/>
    <property type="match status" value="1"/>
</dbReference>
<dbReference type="RefSeq" id="WP_155322035.1">
    <property type="nucleotide sequence ID" value="NZ_AP021876.1"/>
</dbReference>
<dbReference type="AlphaFoldDB" id="A0A5K7ZRE0"/>
<dbReference type="InterPro" id="IPR011004">
    <property type="entry name" value="Trimer_LpxA-like_sf"/>
</dbReference>
<dbReference type="InterPro" id="IPR050179">
    <property type="entry name" value="Trans_hexapeptide_repeat"/>
</dbReference>
<dbReference type="KEGG" id="dov:DSCO28_18590"/>